<name>A0A0W0VLW5_9GAMM</name>
<reference evidence="1 2" key="1">
    <citation type="submission" date="2015-11" db="EMBL/GenBank/DDBJ databases">
        <title>Genomic analysis of 38 Legionella species identifies large and diverse effector repertoires.</title>
        <authorList>
            <person name="Burstein D."/>
            <person name="Amaro F."/>
            <person name="Zusman T."/>
            <person name="Lifshitz Z."/>
            <person name="Cohen O."/>
            <person name="Gilbert J.A."/>
            <person name="Pupko T."/>
            <person name="Shuman H.A."/>
            <person name="Segal G."/>
        </authorList>
    </citation>
    <scope>NUCLEOTIDE SEQUENCE [LARGE SCALE GENOMIC DNA]</scope>
    <source>
        <strain evidence="1 2">ATCC 49505</strain>
    </source>
</reference>
<proteinExistence type="predicted"/>
<keyword evidence="2" id="KW-1185">Reference proteome</keyword>
<accession>A0A0W0VLW5</accession>
<organism evidence="1 2">
    <name type="scientific">Legionella londiniensis</name>
    <dbReference type="NCBI Taxonomy" id="45068"/>
    <lineage>
        <taxon>Bacteria</taxon>
        <taxon>Pseudomonadati</taxon>
        <taxon>Pseudomonadota</taxon>
        <taxon>Gammaproteobacteria</taxon>
        <taxon>Legionellales</taxon>
        <taxon>Legionellaceae</taxon>
        <taxon>Legionella</taxon>
    </lineage>
</organism>
<dbReference type="EMBL" id="LNYK01000016">
    <property type="protein sequence ID" value="KTD21111.1"/>
    <property type="molecule type" value="Genomic_DNA"/>
</dbReference>
<evidence type="ECO:0000313" key="1">
    <source>
        <dbReference type="EMBL" id="KTD21111.1"/>
    </source>
</evidence>
<dbReference type="AlphaFoldDB" id="A0A0W0VLW5"/>
<sequence length="116" mass="13237">MRSERKLSDYTDMNPKDFVMALRRVDWKAWRENPDEALKKAGVRLNPGICFKIVKNQKEADNLPENELPLMLEQKQGKKLNLDELSCVAGGDALRTIFTPLAQLLSKIPGWQVQGK</sequence>
<comment type="caution">
    <text evidence="1">The sequence shown here is derived from an EMBL/GenBank/DDBJ whole genome shotgun (WGS) entry which is preliminary data.</text>
</comment>
<dbReference type="PATRIC" id="fig|45068.5.peg.1305"/>
<protein>
    <submittedName>
        <fullName evidence="1">Uncharacterized protein</fullName>
    </submittedName>
</protein>
<dbReference type="Proteomes" id="UP000054997">
    <property type="component" value="Unassembled WGS sequence"/>
</dbReference>
<gene>
    <name evidence="1" type="ORF">Llon_1209</name>
</gene>
<evidence type="ECO:0000313" key="2">
    <source>
        <dbReference type="Proteomes" id="UP000054997"/>
    </source>
</evidence>
<dbReference type="RefSeq" id="WP_058529211.1">
    <property type="nucleotide sequence ID" value="NZ_CAAAHZ010000003.1"/>
</dbReference>